<dbReference type="Gene3D" id="3.20.20.450">
    <property type="entry name" value="EAL domain"/>
    <property type="match status" value="1"/>
</dbReference>
<comment type="caution">
    <text evidence="2">The sequence shown here is derived from an EMBL/GenBank/DDBJ whole genome shotgun (WGS) entry which is preliminary data.</text>
</comment>
<dbReference type="SUPFAM" id="SSF141868">
    <property type="entry name" value="EAL domain-like"/>
    <property type="match status" value="1"/>
</dbReference>
<feature type="domain" description="EAL" evidence="1">
    <location>
        <begin position="1"/>
        <end position="242"/>
    </location>
</feature>
<dbReference type="PROSITE" id="PS50883">
    <property type="entry name" value="EAL"/>
    <property type="match status" value="1"/>
</dbReference>
<dbReference type="PANTHER" id="PTHR33121">
    <property type="entry name" value="CYCLIC DI-GMP PHOSPHODIESTERASE PDEF"/>
    <property type="match status" value="1"/>
</dbReference>
<dbReference type="InterPro" id="IPR050706">
    <property type="entry name" value="Cyclic-di-GMP_PDE-like"/>
</dbReference>
<dbReference type="PANTHER" id="PTHR33121:SF76">
    <property type="entry name" value="SIGNALING PROTEIN"/>
    <property type="match status" value="1"/>
</dbReference>
<organism evidence="2 3">
    <name type="scientific">Brevibacillus invocatus</name>
    <dbReference type="NCBI Taxonomy" id="173959"/>
    <lineage>
        <taxon>Bacteria</taxon>
        <taxon>Bacillati</taxon>
        <taxon>Bacillota</taxon>
        <taxon>Bacilli</taxon>
        <taxon>Bacillales</taxon>
        <taxon>Paenibacillaceae</taxon>
        <taxon>Brevibacillus</taxon>
    </lineage>
</organism>
<reference evidence="2 3" key="1">
    <citation type="submission" date="2018-10" db="EMBL/GenBank/DDBJ databases">
        <title>Phylogenomics of Brevibacillus.</title>
        <authorList>
            <person name="Dunlap C."/>
        </authorList>
    </citation>
    <scope>NUCLEOTIDE SEQUENCE [LARGE SCALE GENOMIC DNA]</scope>
    <source>
        <strain evidence="2 3">JCM 12215</strain>
    </source>
</reference>
<name>A0A3M8CNA8_9BACL</name>
<dbReference type="AlphaFoldDB" id="A0A3M8CNA8"/>
<dbReference type="CDD" id="cd01948">
    <property type="entry name" value="EAL"/>
    <property type="match status" value="1"/>
</dbReference>
<dbReference type="InterPro" id="IPR035919">
    <property type="entry name" value="EAL_sf"/>
</dbReference>
<accession>A0A3M8CNA8</accession>
<evidence type="ECO:0000313" key="2">
    <source>
        <dbReference type="EMBL" id="RNB76365.1"/>
    </source>
</evidence>
<evidence type="ECO:0000259" key="1">
    <source>
        <dbReference type="PROSITE" id="PS50883"/>
    </source>
</evidence>
<dbReference type="EMBL" id="RHHR01000007">
    <property type="protein sequence ID" value="RNB76365.1"/>
    <property type="molecule type" value="Genomic_DNA"/>
</dbReference>
<dbReference type="SMART" id="SM00052">
    <property type="entry name" value="EAL"/>
    <property type="match status" value="1"/>
</dbReference>
<proteinExistence type="predicted"/>
<sequence>MDRVAEKFKKQEYYHEFQPICDFLGKSRLGYEALFRNAAGIHPEAFFQDAVEKHKLAELDMQSLYYAISAFFQLPANHKNGLLFVNVFPSTIMETSFLPFVEEFSAAYLPFLNRTVLEINESIMKSELRHDSVFIQRVSDLRRRGFLIALDDVGDGTDTFRNIHDLAPDYIKVDRYYSKLLSVSKDKQQVVRLFVEFCQNDIQLILEGVENNEDFDCAARLGVKNGQGYLFGKPGRLKGTLG</sequence>
<dbReference type="InterPro" id="IPR001633">
    <property type="entry name" value="EAL_dom"/>
</dbReference>
<gene>
    <name evidence="2" type="ORF">EDM52_03280</name>
</gene>
<keyword evidence="3" id="KW-1185">Reference proteome</keyword>
<evidence type="ECO:0000313" key="3">
    <source>
        <dbReference type="Proteomes" id="UP000282028"/>
    </source>
</evidence>
<dbReference type="Pfam" id="PF00563">
    <property type="entry name" value="EAL"/>
    <property type="match status" value="1"/>
</dbReference>
<protein>
    <submittedName>
        <fullName evidence="2">EAL domain-containing protein</fullName>
    </submittedName>
</protein>
<dbReference type="GO" id="GO:0071111">
    <property type="term" value="F:cyclic-guanylate-specific phosphodiesterase activity"/>
    <property type="evidence" value="ECO:0007669"/>
    <property type="project" value="InterPro"/>
</dbReference>
<dbReference type="Proteomes" id="UP000282028">
    <property type="component" value="Unassembled WGS sequence"/>
</dbReference>
<dbReference type="RefSeq" id="WP_122907575.1">
    <property type="nucleotide sequence ID" value="NZ_CBCSBE010000008.1"/>
</dbReference>
<dbReference type="OrthoDB" id="581425at2"/>